<accession>A0AB73ALQ6</accession>
<dbReference type="Proteomes" id="UP000021175">
    <property type="component" value="Unassembled WGS sequence"/>
</dbReference>
<evidence type="ECO:0000313" key="1">
    <source>
        <dbReference type="EMBL" id="EYB09414.1"/>
    </source>
</evidence>
<protein>
    <submittedName>
        <fullName evidence="1">Uncharacterized protein</fullName>
    </submittedName>
</protein>
<name>A0AB73ALQ6_BACFG</name>
<sequence>MFDKSDSLFTFANQLIIEKYEEELFLCMWSVIASLGYGSMFRTGKSG</sequence>
<comment type="caution">
    <text evidence="1">The sequence shown here is derived from an EMBL/GenBank/DDBJ whole genome shotgun (WGS) entry which is preliminary data.</text>
</comment>
<dbReference type="EMBL" id="JGEU01000034">
    <property type="protein sequence ID" value="EYB09414.1"/>
    <property type="molecule type" value="Genomic_DNA"/>
</dbReference>
<organism evidence="1 2">
    <name type="scientific">Bacteroides fragilis str. 3783N1-6</name>
    <dbReference type="NCBI Taxonomy" id="1339310"/>
    <lineage>
        <taxon>Bacteria</taxon>
        <taxon>Pseudomonadati</taxon>
        <taxon>Bacteroidota</taxon>
        <taxon>Bacteroidia</taxon>
        <taxon>Bacteroidales</taxon>
        <taxon>Bacteroidaceae</taxon>
        <taxon>Bacteroides</taxon>
    </lineage>
</organism>
<dbReference type="AlphaFoldDB" id="A0AB73ALQ6"/>
<gene>
    <name evidence="1" type="ORF">M119_1728</name>
</gene>
<evidence type="ECO:0000313" key="2">
    <source>
        <dbReference type="Proteomes" id="UP000021175"/>
    </source>
</evidence>
<reference evidence="1 2" key="1">
    <citation type="submission" date="2014-02" db="EMBL/GenBank/DDBJ databases">
        <authorList>
            <person name="Sears C."/>
            <person name="Carroll K."/>
            <person name="Sack B.R."/>
            <person name="Qadri F."/>
            <person name="Myers L.L."/>
            <person name="Chung G.-T."/>
            <person name="Escheverria P."/>
            <person name="Fraser C.M."/>
            <person name="Sadzewicz L."/>
            <person name="Shefchek K.A."/>
            <person name="Tallon L."/>
            <person name="Das S.P."/>
            <person name="Daugherty S."/>
            <person name="Mongodin E.F."/>
        </authorList>
    </citation>
    <scope>NUCLEOTIDE SEQUENCE [LARGE SCALE GENOMIC DNA]</scope>
    <source>
        <strain evidence="1 2">3783N1-6</strain>
    </source>
</reference>
<proteinExistence type="predicted"/>